<protein>
    <submittedName>
        <fullName evidence="1">Uncharacterized protein</fullName>
    </submittedName>
</protein>
<name>F8NIH0_SERL9</name>
<sequence>MAPDILTPGTFTPEVIEAWEISCQCYFMHKSTPAAVQVRTVVWSIQDPKVRNWYQVNQARISSLSFDEYMSELRTVCLLLDWAAGVLKKIFNSKQGSRPFCDWAIECQSQNCLLRGTAFHLNDILMKCLLENNMDDGLALDYYYENITEEDVTQ</sequence>
<dbReference type="KEGG" id="sla:SERLADRAFT_433504"/>
<dbReference type="Proteomes" id="UP000008064">
    <property type="component" value="Unassembled WGS sequence"/>
</dbReference>
<reference evidence="1" key="1">
    <citation type="submission" date="2011-04" db="EMBL/GenBank/DDBJ databases">
        <title>Evolution of plant cell wall degrading machinery underlies the functional diversity of forest fungi.</title>
        <authorList>
            <consortium name="US DOE Joint Genome Institute (JGI-PGF)"/>
            <person name="Eastwood D.C."/>
            <person name="Floudas D."/>
            <person name="Binder M."/>
            <person name="Majcherczyk A."/>
            <person name="Schneider P."/>
            <person name="Aerts A."/>
            <person name="Asiegbu F.O."/>
            <person name="Baker S.E."/>
            <person name="Barry K."/>
            <person name="Bendiksby M."/>
            <person name="Blumentritt M."/>
            <person name="Coutinho P.M."/>
            <person name="Cullen D."/>
            <person name="Cullen D."/>
            <person name="Gathman A."/>
            <person name="Goodell B."/>
            <person name="Henrissat B."/>
            <person name="Ihrmark K."/>
            <person name="Kauserud H."/>
            <person name="Kohler A."/>
            <person name="LaButti K."/>
            <person name="Lapidus A."/>
            <person name="Lavin J.L."/>
            <person name="Lee Y.-H."/>
            <person name="Lindquist E."/>
            <person name="Lilly W."/>
            <person name="Lucas S."/>
            <person name="Morin E."/>
            <person name="Murat C."/>
            <person name="Oguiza J.A."/>
            <person name="Park J."/>
            <person name="Pisabarro A.G."/>
            <person name="Riley R."/>
            <person name="Rosling A."/>
            <person name="Salamov A."/>
            <person name="Schmidt O."/>
            <person name="Schmutz J."/>
            <person name="Skrede I."/>
            <person name="Stenlid J."/>
            <person name="Wiebenga A."/>
            <person name="Xie X."/>
            <person name="Kues U."/>
            <person name="Hibbett D.S."/>
            <person name="Hoffmeister D."/>
            <person name="Hogberg N."/>
            <person name="Martin F."/>
            <person name="Grigoriev I.V."/>
            <person name="Watkinson S.C."/>
        </authorList>
    </citation>
    <scope>NUCLEOTIDE SEQUENCE</scope>
    <source>
        <strain evidence="1">S7.9</strain>
    </source>
</reference>
<evidence type="ECO:0000313" key="1">
    <source>
        <dbReference type="EMBL" id="EGO29519.1"/>
    </source>
</evidence>
<dbReference type="AlphaFoldDB" id="F8NIH0"/>
<dbReference type="EMBL" id="GL945429">
    <property type="protein sequence ID" value="EGO29519.1"/>
    <property type="molecule type" value="Genomic_DNA"/>
</dbReference>
<dbReference type="HOGENOM" id="CLU_1705328_0_0_1"/>
<dbReference type="GeneID" id="18814203"/>
<organism>
    <name type="scientific">Serpula lacrymans var. lacrymans (strain S7.9)</name>
    <name type="common">Dry rot fungus</name>
    <dbReference type="NCBI Taxonomy" id="578457"/>
    <lineage>
        <taxon>Eukaryota</taxon>
        <taxon>Fungi</taxon>
        <taxon>Dikarya</taxon>
        <taxon>Basidiomycota</taxon>
        <taxon>Agaricomycotina</taxon>
        <taxon>Agaricomycetes</taxon>
        <taxon>Agaricomycetidae</taxon>
        <taxon>Boletales</taxon>
        <taxon>Coniophorineae</taxon>
        <taxon>Serpulaceae</taxon>
        <taxon>Serpula</taxon>
    </lineage>
</organism>
<proteinExistence type="predicted"/>
<accession>F8NIH0</accession>
<gene>
    <name evidence="1" type="ORF">SERLADRAFT_433504</name>
</gene>
<dbReference type="OrthoDB" id="2369050at2759"/>
<dbReference type="RefSeq" id="XP_007313761.1">
    <property type="nucleotide sequence ID" value="XM_007313699.1"/>
</dbReference>